<protein>
    <submittedName>
        <fullName evidence="1">Uncharacterized protein</fullName>
    </submittedName>
</protein>
<evidence type="ECO:0000313" key="1">
    <source>
        <dbReference type="EMBL" id="MBB6143288.1"/>
    </source>
</evidence>
<proteinExistence type="predicted"/>
<organism evidence="1 2">
    <name type="scientific">Silvibacterium bohemicum</name>
    <dbReference type="NCBI Taxonomy" id="1577686"/>
    <lineage>
        <taxon>Bacteria</taxon>
        <taxon>Pseudomonadati</taxon>
        <taxon>Acidobacteriota</taxon>
        <taxon>Terriglobia</taxon>
        <taxon>Terriglobales</taxon>
        <taxon>Acidobacteriaceae</taxon>
        <taxon>Silvibacterium</taxon>
    </lineage>
</organism>
<dbReference type="Proteomes" id="UP000538666">
    <property type="component" value="Unassembled WGS sequence"/>
</dbReference>
<dbReference type="AlphaFoldDB" id="A0A841JXX7"/>
<accession>A0A841JXX7</accession>
<keyword evidence="2" id="KW-1185">Reference proteome</keyword>
<dbReference type="EMBL" id="JACHEK010000002">
    <property type="protein sequence ID" value="MBB6143288.1"/>
    <property type="molecule type" value="Genomic_DNA"/>
</dbReference>
<evidence type="ECO:0000313" key="2">
    <source>
        <dbReference type="Proteomes" id="UP000538666"/>
    </source>
</evidence>
<gene>
    <name evidence="1" type="ORF">HNQ77_001232</name>
</gene>
<name>A0A841JXX7_9BACT</name>
<sequence>MLDGFNRGWIEFEKGEAGSRKGKVELEPTLAALIERQSK</sequence>
<reference evidence="1 2" key="1">
    <citation type="submission" date="2020-08" db="EMBL/GenBank/DDBJ databases">
        <title>Genomic Encyclopedia of Type Strains, Phase IV (KMG-IV): sequencing the most valuable type-strain genomes for metagenomic binning, comparative biology and taxonomic classification.</title>
        <authorList>
            <person name="Goeker M."/>
        </authorList>
    </citation>
    <scope>NUCLEOTIDE SEQUENCE [LARGE SCALE GENOMIC DNA]</scope>
    <source>
        <strain evidence="1 2">DSM 103733</strain>
    </source>
</reference>
<comment type="caution">
    <text evidence="1">The sequence shown here is derived from an EMBL/GenBank/DDBJ whole genome shotgun (WGS) entry which is preliminary data.</text>
</comment>